<gene>
    <name evidence="3" type="ORF">LSH36_7g21018</name>
</gene>
<dbReference type="Gene3D" id="6.10.70.10">
    <property type="match status" value="1"/>
</dbReference>
<evidence type="ECO:0000259" key="2">
    <source>
        <dbReference type="SMART" id="SM01341"/>
    </source>
</evidence>
<evidence type="ECO:0000313" key="3">
    <source>
        <dbReference type="EMBL" id="KAK2169798.1"/>
    </source>
</evidence>
<sequence length="621" mass="69535">MVYKARFFEKLSDGSSIWRSARGEERIAAEFSKRHQVQLEKVYQHVEEEVTKEILDNENQNKVAKKHWTPQEISKLEDGADIYDAIAQAMDPSCVEMHLSSSQLVTLTSYRQQRHDELQSEIRSEIQKRISETESQCVSRTVIPVLKVRLAGCCSRDTDLAKTAMLTVWRPPEDISNILVEGRRVKIYSLTTGSFRAATCVGVSLSTGRNTKYQTVDLDENLRDLIYEPREVLLSRELQNDFHSRYGEFDTVGLVIRVSDVIRVDRQRGGEGQVQSIYLADADCCVLAVRLWGGLKNVALYMQEVKKKMSDIFASSQKTIVSLSHKFQSDKNTEMAASSKRQLHIVEVNNLETHSDIKDVNPQNKTGCDKMRQKNSKDASVPVLCGPIKSSETLQSDDHIVIKKKTLQIQKAAKLELCALLAPDVTPLNSPIPACVQRAFKPPSRSPNTPASSGVTAASTERTPITTRGTPIYVCSTSNIDQHTPLSSRSMISMKMCRSVPGRRLGTSRTVTGHTDNDAPPTISVIPVTAADTTVPMQRETIDNDRISDNNNDEQLTDVEKIGENNDELIRDCEAPVNNTENINLTYTGKCTGKRKRNVSGSSELKEVAQQRRRSLRLRKI</sequence>
<comment type="caution">
    <text evidence="3">The sequence shown here is derived from an EMBL/GenBank/DDBJ whole genome shotgun (WGS) entry which is preliminary data.</text>
</comment>
<dbReference type="GO" id="GO:0006355">
    <property type="term" value="P:regulation of DNA-templated transcription"/>
    <property type="evidence" value="ECO:0007669"/>
    <property type="project" value="TreeGrafter"/>
</dbReference>
<dbReference type="PANTHER" id="PTHR11289:SF0">
    <property type="entry name" value="BREAST CANCER TYPE 2 SUSCEPTIBILITY PROTEIN"/>
    <property type="match status" value="1"/>
</dbReference>
<feature type="domain" description="Tower" evidence="2">
    <location>
        <begin position="8"/>
        <end position="49"/>
    </location>
</feature>
<dbReference type="InterPro" id="IPR015525">
    <property type="entry name" value="BRCA2"/>
</dbReference>
<evidence type="ECO:0000256" key="1">
    <source>
        <dbReference type="SAM" id="MobiDB-lite"/>
    </source>
</evidence>
<dbReference type="GO" id="GO:0000724">
    <property type="term" value="P:double-strand break repair via homologous recombination"/>
    <property type="evidence" value="ECO:0007669"/>
    <property type="project" value="InterPro"/>
</dbReference>
<feature type="region of interest" description="Disordered" evidence="1">
    <location>
        <begin position="595"/>
        <end position="621"/>
    </location>
</feature>
<dbReference type="Proteomes" id="UP001208570">
    <property type="component" value="Unassembled WGS sequence"/>
</dbReference>
<dbReference type="SUPFAM" id="SSF81878">
    <property type="entry name" value="BRCA2 tower domain"/>
    <property type="match status" value="1"/>
</dbReference>
<dbReference type="PANTHER" id="PTHR11289">
    <property type="entry name" value="BREAST CANCER TYPE 2 SUSCEPTIBILITY PROTEIN BRCA2"/>
    <property type="match status" value="1"/>
</dbReference>
<keyword evidence="4" id="KW-1185">Reference proteome</keyword>
<evidence type="ECO:0000313" key="4">
    <source>
        <dbReference type="Proteomes" id="UP001208570"/>
    </source>
</evidence>
<dbReference type="EMBL" id="JAODUP010000007">
    <property type="protein sequence ID" value="KAK2169798.1"/>
    <property type="molecule type" value="Genomic_DNA"/>
</dbReference>
<feature type="region of interest" description="Disordered" evidence="1">
    <location>
        <begin position="440"/>
        <end position="460"/>
    </location>
</feature>
<dbReference type="InterPro" id="IPR015188">
    <property type="entry name" value="BRCA2_OB_3"/>
</dbReference>
<dbReference type="InterPro" id="IPR015205">
    <property type="entry name" value="Tower_dom"/>
</dbReference>
<dbReference type="InterPro" id="IPR012340">
    <property type="entry name" value="NA-bd_OB-fold"/>
</dbReference>
<dbReference type="AlphaFoldDB" id="A0AAD9KFZ9"/>
<dbReference type="Gene3D" id="2.40.50.140">
    <property type="entry name" value="Nucleic acid-binding proteins"/>
    <property type="match status" value="2"/>
</dbReference>
<organism evidence="3 4">
    <name type="scientific">Paralvinella palmiformis</name>
    <dbReference type="NCBI Taxonomy" id="53620"/>
    <lineage>
        <taxon>Eukaryota</taxon>
        <taxon>Metazoa</taxon>
        <taxon>Spiralia</taxon>
        <taxon>Lophotrochozoa</taxon>
        <taxon>Annelida</taxon>
        <taxon>Polychaeta</taxon>
        <taxon>Sedentaria</taxon>
        <taxon>Canalipalpata</taxon>
        <taxon>Terebellida</taxon>
        <taxon>Terebelliformia</taxon>
        <taxon>Alvinellidae</taxon>
        <taxon>Paralvinella</taxon>
    </lineage>
</organism>
<dbReference type="Pfam" id="PF21318">
    <property type="entry name" value="BRCA2DBD_OB2"/>
    <property type="match status" value="1"/>
</dbReference>
<reference evidence="3" key="1">
    <citation type="journal article" date="2023" name="Mol. Biol. Evol.">
        <title>Third-Generation Sequencing Reveals the Adaptive Role of the Epigenome in Three Deep-Sea Polychaetes.</title>
        <authorList>
            <person name="Perez M."/>
            <person name="Aroh O."/>
            <person name="Sun Y."/>
            <person name="Lan Y."/>
            <person name="Juniper S.K."/>
            <person name="Young C.R."/>
            <person name="Angers B."/>
            <person name="Qian P.Y."/>
        </authorList>
    </citation>
    <scope>NUCLEOTIDE SEQUENCE</scope>
    <source>
        <strain evidence="3">P08H-3</strain>
    </source>
</reference>
<name>A0AAD9KFZ9_9ANNE</name>
<dbReference type="SUPFAM" id="SSF50249">
    <property type="entry name" value="Nucleic acid-binding proteins"/>
    <property type="match status" value="2"/>
</dbReference>
<feature type="compositionally biased region" description="Polar residues" evidence="1">
    <location>
        <begin position="446"/>
        <end position="460"/>
    </location>
</feature>
<proteinExistence type="predicted"/>
<dbReference type="GO" id="GO:0005634">
    <property type="term" value="C:nucleus"/>
    <property type="evidence" value="ECO:0007669"/>
    <property type="project" value="TreeGrafter"/>
</dbReference>
<accession>A0AAD9KFZ9</accession>
<dbReference type="SMART" id="SM01341">
    <property type="entry name" value="Tower"/>
    <property type="match status" value="1"/>
</dbReference>
<feature type="compositionally biased region" description="Basic residues" evidence="1">
    <location>
        <begin position="611"/>
        <end position="621"/>
    </location>
</feature>
<protein>
    <recommendedName>
        <fullName evidence="2">Tower domain-containing protein</fullName>
    </recommendedName>
</protein>
<dbReference type="Pfam" id="PF09104">
    <property type="entry name" value="BRCA-2_OB3"/>
    <property type="match status" value="1"/>
</dbReference>